<dbReference type="EMBL" id="CP109441">
    <property type="protein sequence ID" value="WUV47554.1"/>
    <property type="molecule type" value="Genomic_DNA"/>
</dbReference>
<evidence type="ECO:0000313" key="4">
    <source>
        <dbReference type="EMBL" id="WUV47554.1"/>
    </source>
</evidence>
<proteinExistence type="predicted"/>
<sequence length="87" mass="9674">MSLETDVYDDIADYLENHYSIEVDKVDPSATFEDVGLDSLGLLGIAEILERKYTISLNDERIASIKTFGELVDAVRSRSEESSAKSL</sequence>
<reference evidence="4" key="1">
    <citation type="submission" date="2022-10" db="EMBL/GenBank/DDBJ databases">
        <title>The complete genomes of actinobacterial strains from the NBC collection.</title>
        <authorList>
            <person name="Joergensen T.S."/>
            <person name="Alvarez Arevalo M."/>
            <person name="Sterndorff E.B."/>
            <person name="Faurdal D."/>
            <person name="Vuksanovic O."/>
            <person name="Mourched A.-S."/>
            <person name="Charusanti P."/>
            <person name="Shaw S."/>
            <person name="Blin K."/>
            <person name="Weber T."/>
        </authorList>
    </citation>
    <scope>NUCLEOTIDE SEQUENCE</scope>
    <source>
        <strain evidence="4">NBC_01482</strain>
    </source>
</reference>
<dbReference type="SUPFAM" id="SSF47336">
    <property type="entry name" value="ACP-like"/>
    <property type="match status" value="1"/>
</dbReference>
<gene>
    <name evidence="4" type="ORF">OG563_04750</name>
</gene>
<keyword evidence="2" id="KW-0597">Phosphoprotein</keyword>
<dbReference type="InterPro" id="IPR036736">
    <property type="entry name" value="ACP-like_sf"/>
</dbReference>
<dbReference type="Pfam" id="PF00550">
    <property type="entry name" value="PP-binding"/>
    <property type="match status" value="1"/>
</dbReference>
<keyword evidence="5" id="KW-1185">Reference proteome</keyword>
<dbReference type="PROSITE" id="PS00012">
    <property type="entry name" value="PHOSPHOPANTETHEINE"/>
    <property type="match status" value="1"/>
</dbReference>
<evidence type="ECO:0000313" key="5">
    <source>
        <dbReference type="Proteomes" id="UP001432062"/>
    </source>
</evidence>
<evidence type="ECO:0000256" key="2">
    <source>
        <dbReference type="ARBA" id="ARBA00022553"/>
    </source>
</evidence>
<dbReference type="RefSeq" id="WP_327100620.1">
    <property type="nucleotide sequence ID" value="NZ_CP109149.1"/>
</dbReference>
<evidence type="ECO:0000259" key="3">
    <source>
        <dbReference type="PROSITE" id="PS50075"/>
    </source>
</evidence>
<feature type="domain" description="Carrier" evidence="3">
    <location>
        <begin position="2"/>
        <end position="79"/>
    </location>
</feature>
<dbReference type="Gene3D" id="1.10.1200.10">
    <property type="entry name" value="ACP-like"/>
    <property type="match status" value="1"/>
</dbReference>
<dbReference type="PROSITE" id="PS50075">
    <property type="entry name" value="CARRIER"/>
    <property type="match status" value="1"/>
</dbReference>
<organism evidence="4 5">
    <name type="scientific">Nocardia vinacea</name>
    <dbReference type="NCBI Taxonomy" id="96468"/>
    <lineage>
        <taxon>Bacteria</taxon>
        <taxon>Bacillati</taxon>
        <taxon>Actinomycetota</taxon>
        <taxon>Actinomycetes</taxon>
        <taxon>Mycobacteriales</taxon>
        <taxon>Nocardiaceae</taxon>
        <taxon>Nocardia</taxon>
    </lineage>
</organism>
<dbReference type="Proteomes" id="UP001432062">
    <property type="component" value="Chromosome"/>
</dbReference>
<accession>A0ABZ1Z0K5</accession>
<dbReference type="InterPro" id="IPR006162">
    <property type="entry name" value="Ppantetheine_attach_site"/>
</dbReference>
<dbReference type="InterPro" id="IPR009081">
    <property type="entry name" value="PP-bd_ACP"/>
</dbReference>
<name>A0ABZ1Z0K5_9NOCA</name>
<keyword evidence="1" id="KW-0596">Phosphopantetheine</keyword>
<protein>
    <submittedName>
        <fullName evidence="4">Acyl carrier protein</fullName>
    </submittedName>
</protein>
<evidence type="ECO:0000256" key="1">
    <source>
        <dbReference type="ARBA" id="ARBA00022450"/>
    </source>
</evidence>